<dbReference type="Proteomes" id="UP000792457">
    <property type="component" value="Unassembled WGS sequence"/>
</dbReference>
<dbReference type="EMBL" id="KZ308418">
    <property type="protein sequence ID" value="KAG8229245.1"/>
    <property type="molecule type" value="Genomic_DNA"/>
</dbReference>
<comment type="caution">
    <text evidence="1">The sequence shown here is derived from an EMBL/GenBank/DDBJ whole genome shotgun (WGS) entry which is preliminary data.</text>
</comment>
<dbReference type="AlphaFoldDB" id="A0A8K0K8N6"/>
<sequence length="120" mass="13489">MSLALATANMGQGVEDMKQRMTKIFQVKPGEEFGRKIVKSWIKEAVVIIPTIHVYIENAFIHHECMHPYLICSHQSLSEEAPEVLKLCHLLSEEAPEVLKLSHLLSEEAPEVLREGGSNV</sequence>
<keyword evidence="2" id="KW-1185">Reference proteome</keyword>
<accession>A0A8K0K8N6</accession>
<name>A0A8K0K8N6_LADFU</name>
<protein>
    <submittedName>
        <fullName evidence="1">Uncharacterized protein</fullName>
    </submittedName>
</protein>
<reference evidence="1" key="1">
    <citation type="submission" date="2013-04" db="EMBL/GenBank/DDBJ databases">
        <authorList>
            <person name="Qu J."/>
            <person name="Murali S.C."/>
            <person name="Bandaranaike D."/>
            <person name="Bellair M."/>
            <person name="Blankenburg K."/>
            <person name="Chao H."/>
            <person name="Dinh H."/>
            <person name="Doddapaneni H."/>
            <person name="Downs B."/>
            <person name="Dugan-Rocha S."/>
            <person name="Elkadiri S."/>
            <person name="Gnanaolivu R.D."/>
            <person name="Hernandez B."/>
            <person name="Javaid M."/>
            <person name="Jayaseelan J.C."/>
            <person name="Lee S."/>
            <person name="Li M."/>
            <person name="Ming W."/>
            <person name="Munidasa M."/>
            <person name="Muniz J."/>
            <person name="Nguyen L."/>
            <person name="Ongeri F."/>
            <person name="Osuji N."/>
            <person name="Pu L.-L."/>
            <person name="Puazo M."/>
            <person name="Qu C."/>
            <person name="Quiroz J."/>
            <person name="Raj R."/>
            <person name="Weissenberger G."/>
            <person name="Xin Y."/>
            <person name="Zou X."/>
            <person name="Han Y."/>
            <person name="Richards S."/>
            <person name="Worley K."/>
            <person name="Muzny D."/>
            <person name="Gibbs R."/>
        </authorList>
    </citation>
    <scope>NUCLEOTIDE SEQUENCE</scope>
    <source>
        <strain evidence="1">Sampled in the wild</strain>
    </source>
</reference>
<gene>
    <name evidence="1" type="ORF">J437_LFUL007931</name>
</gene>
<reference evidence="1" key="2">
    <citation type="submission" date="2017-10" db="EMBL/GenBank/DDBJ databases">
        <title>Ladona fulva Genome sequencing and assembly.</title>
        <authorList>
            <person name="Murali S."/>
            <person name="Richards S."/>
            <person name="Bandaranaike D."/>
            <person name="Bellair M."/>
            <person name="Blankenburg K."/>
            <person name="Chao H."/>
            <person name="Dinh H."/>
            <person name="Doddapaneni H."/>
            <person name="Dugan-Rocha S."/>
            <person name="Elkadiri S."/>
            <person name="Gnanaolivu R."/>
            <person name="Hernandez B."/>
            <person name="Skinner E."/>
            <person name="Javaid M."/>
            <person name="Lee S."/>
            <person name="Li M."/>
            <person name="Ming W."/>
            <person name="Munidasa M."/>
            <person name="Muniz J."/>
            <person name="Nguyen L."/>
            <person name="Hughes D."/>
            <person name="Osuji N."/>
            <person name="Pu L.-L."/>
            <person name="Puazo M."/>
            <person name="Qu C."/>
            <person name="Quiroz J."/>
            <person name="Raj R."/>
            <person name="Weissenberger G."/>
            <person name="Xin Y."/>
            <person name="Zou X."/>
            <person name="Han Y."/>
            <person name="Worley K."/>
            <person name="Muzny D."/>
            <person name="Gibbs R."/>
        </authorList>
    </citation>
    <scope>NUCLEOTIDE SEQUENCE</scope>
    <source>
        <strain evidence="1">Sampled in the wild</strain>
    </source>
</reference>
<evidence type="ECO:0000313" key="2">
    <source>
        <dbReference type="Proteomes" id="UP000792457"/>
    </source>
</evidence>
<proteinExistence type="predicted"/>
<organism evidence="1 2">
    <name type="scientific">Ladona fulva</name>
    <name type="common">Scarce chaser dragonfly</name>
    <name type="synonym">Libellula fulva</name>
    <dbReference type="NCBI Taxonomy" id="123851"/>
    <lineage>
        <taxon>Eukaryota</taxon>
        <taxon>Metazoa</taxon>
        <taxon>Ecdysozoa</taxon>
        <taxon>Arthropoda</taxon>
        <taxon>Hexapoda</taxon>
        <taxon>Insecta</taxon>
        <taxon>Pterygota</taxon>
        <taxon>Palaeoptera</taxon>
        <taxon>Odonata</taxon>
        <taxon>Epiprocta</taxon>
        <taxon>Anisoptera</taxon>
        <taxon>Libelluloidea</taxon>
        <taxon>Libellulidae</taxon>
        <taxon>Ladona</taxon>
    </lineage>
</organism>
<evidence type="ECO:0000313" key="1">
    <source>
        <dbReference type="EMBL" id="KAG8229245.1"/>
    </source>
</evidence>